<gene>
    <name evidence="2" type="ORF">MCOS_LOCUS372</name>
</gene>
<dbReference type="EMBL" id="UXSR01000030">
    <property type="protein sequence ID" value="VDD74369.1"/>
    <property type="molecule type" value="Genomic_DNA"/>
</dbReference>
<evidence type="ECO:0000313" key="4">
    <source>
        <dbReference type="WBParaSite" id="MCU_002590-RA"/>
    </source>
</evidence>
<keyword evidence="3" id="KW-1185">Reference proteome</keyword>
<feature type="signal peptide" evidence="1">
    <location>
        <begin position="1"/>
        <end position="28"/>
    </location>
</feature>
<sequence>MHALPVLPCPTPLQVLLSLGLLPLSVSAARSTGGRRWRRTGRSGVTRAARRRLSVLLHRLQPRRSRDAVNSCSVRGCGARCRRNLSHHQISDAGQFTPRFWDVCVWVIMFVLQSSLSTTTAEEAQPKPAAMFAKGGLFTVSNAIP</sequence>
<dbReference type="AlphaFoldDB" id="A0A0R3U1V1"/>
<reference evidence="4" key="2">
    <citation type="submission" date="2019-11" db="UniProtKB">
        <authorList>
            <consortium name="WormBaseParasite"/>
        </authorList>
    </citation>
    <scope>IDENTIFICATION</scope>
</reference>
<dbReference type="Proteomes" id="UP000267029">
    <property type="component" value="Unassembled WGS sequence"/>
</dbReference>
<dbReference type="WBParaSite" id="MCU_002590-RA">
    <property type="protein sequence ID" value="MCU_002590-RA"/>
    <property type="gene ID" value="MCU_002590"/>
</dbReference>
<keyword evidence="1" id="KW-0732">Signal</keyword>
<accession>A0A0R3U1V1</accession>
<evidence type="ECO:0000313" key="3">
    <source>
        <dbReference type="Proteomes" id="UP000267029"/>
    </source>
</evidence>
<organism evidence="2 3">
    <name type="scientific">Mesocestoides corti</name>
    <name type="common">Flatworm</name>
    <dbReference type="NCBI Taxonomy" id="53468"/>
    <lineage>
        <taxon>Eukaryota</taxon>
        <taxon>Metazoa</taxon>
        <taxon>Spiralia</taxon>
        <taxon>Lophotrochozoa</taxon>
        <taxon>Platyhelminthes</taxon>
        <taxon>Cestoda</taxon>
        <taxon>Eucestoda</taxon>
        <taxon>Cyclophyllidea</taxon>
        <taxon>Mesocestoididae</taxon>
        <taxon>Mesocestoides</taxon>
    </lineage>
</organism>
<feature type="chain" id="PRO_5043132156" evidence="1">
    <location>
        <begin position="29"/>
        <end position="145"/>
    </location>
</feature>
<protein>
    <submittedName>
        <fullName evidence="4">Secreted protein</fullName>
    </submittedName>
</protein>
<reference evidence="2 3" key="1">
    <citation type="submission" date="2018-10" db="EMBL/GenBank/DDBJ databases">
        <authorList>
            <consortium name="Pathogen Informatics"/>
        </authorList>
    </citation>
    <scope>NUCLEOTIDE SEQUENCE [LARGE SCALE GENOMIC DNA]</scope>
</reference>
<evidence type="ECO:0000256" key="1">
    <source>
        <dbReference type="SAM" id="SignalP"/>
    </source>
</evidence>
<proteinExistence type="predicted"/>
<evidence type="ECO:0000313" key="2">
    <source>
        <dbReference type="EMBL" id="VDD74369.1"/>
    </source>
</evidence>
<name>A0A0R3U1V1_MESCO</name>